<dbReference type="AlphaFoldDB" id="A0A2T7NPC2"/>
<sequence length="92" mass="9870">MEARLESSIAHAPGVHPGTLEDEAVSGAEDADSMPLQSGPQTLAHSFIPSDLFSSPFAEGDRLPYPSTSELRGDHGNVVWRKAKLIPVKPYT</sequence>
<accession>A0A2T7NPC2</accession>
<protein>
    <submittedName>
        <fullName evidence="2">Uncharacterized protein</fullName>
    </submittedName>
</protein>
<keyword evidence="3" id="KW-1185">Reference proteome</keyword>
<name>A0A2T7NPC2_POMCA</name>
<evidence type="ECO:0000256" key="1">
    <source>
        <dbReference type="SAM" id="MobiDB-lite"/>
    </source>
</evidence>
<dbReference type="Proteomes" id="UP000245119">
    <property type="component" value="Linkage Group LG10"/>
</dbReference>
<organism evidence="2 3">
    <name type="scientific">Pomacea canaliculata</name>
    <name type="common">Golden apple snail</name>
    <dbReference type="NCBI Taxonomy" id="400727"/>
    <lineage>
        <taxon>Eukaryota</taxon>
        <taxon>Metazoa</taxon>
        <taxon>Spiralia</taxon>
        <taxon>Lophotrochozoa</taxon>
        <taxon>Mollusca</taxon>
        <taxon>Gastropoda</taxon>
        <taxon>Caenogastropoda</taxon>
        <taxon>Architaenioglossa</taxon>
        <taxon>Ampullarioidea</taxon>
        <taxon>Ampullariidae</taxon>
        <taxon>Pomacea</taxon>
    </lineage>
</organism>
<reference evidence="2 3" key="1">
    <citation type="submission" date="2018-04" db="EMBL/GenBank/DDBJ databases">
        <title>The genome of golden apple snail Pomacea canaliculata provides insight into stress tolerance and invasive adaptation.</title>
        <authorList>
            <person name="Liu C."/>
            <person name="Liu B."/>
            <person name="Ren Y."/>
            <person name="Zhang Y."/>
            <person name="Wang H."/>
            <person name="Li S."/>
            <person name="Jiang F."/>
            <person name="Yin L."/>
            <person name="Zhang G."/>
            <person name="Qian W."/>
            <person name="Fan W."/>
        </authorList>
    </citation>
    <scope>NUCLEOTIDE SEQUENCE [LARGE SCALE GENOMIC DNA]</scope>
    <source>
        <strain evidence="2">SZHN2017</strain>
        <tissue evidence="2">Muscle</tissue>
    </source>
</reference>
<comment type="caution">
    <text evidence="2">The sequence shown here is derived from an EMBL/GenBank/DDBJ whole genome shotgun (WGS) entry which is preliminary data.</text>
</comment>
<proteinExistence type="predicted"/>
<evidence type="ECO:0000313" key="3">
    <source>
        <dbReference type="Proteomes" id="UP000245119"/>
    </source>
</evidence>
<gene>
    <name evidence="2" type="ORF">C0Q70_16281</name>
</gene>
<feature type="region of interest" description="Disordered" evidence="1">
    <location>
        <begin position="1"/>
        <end position="43"/>
    </location>
</feature>
<evidence type="ECO:0000313" key="2">
    <source>
        <dbReference type="EMBL" id="PVD23020.1"/>
    </source>
</evidence>
<feature type="compositionally biased region" description="Acidic residues" evidence="1">
    <location>
        <begin position="20"/>
        <end position="32"/>
    </location>
</feature>
<dbReference type="EMBL" id="PZQS01000010">
    <property type="protein sequence ID" value="PVD23020.1"/>
    <property type="molecule type" value="Genomic_DNA"/>
</dbReference>